<dbReference type="NCBIfam" id="NF001236">
    <property type="entry name" value="PRK00203.1"/>
    <property type="match status" value="1"/>
</dbReference>
<evidence type="ECO:0000256" key="4">
    <source>
        <dbReference type="ARBA" id="ARBA00011245"/>
    </source>
</evidence>
<evidence type="ECO:0000313" key="13">
    <source>
        <dbReference type="Proteomes" id="UP000201169"/>
    </source>
</evidence>
<feature type="domain" description="RNase H type-1" evidence="11">
    <location>
        <begin position="1"/>
        <end position="138"/>
    </location>
</feature>
<sequence length="145" mass="16988">MPEINLYTDGSCLGNPGIGGWAYILKYEAKNYEKEGFGAEQNTTNNRMELKAIIEALKLIKQPCKINLYTDSNLMVQSINEWIFKWIKTNFKGKKNVDLWQEYLNLSKEHRIKAFWLKAHNGHKENERCDFLARNEALKLQKSME</sequence>
<organism evidence="12 13">
    <name type="scientific">Campylobacter avium LMG 24591</name>
    <dbReference type="NCBI Taxonomy" id="522484"/>
    <lineage>
        <taxon>Bacteria</taxon>
        <taxon>Pseudomonadati</taxon>
        <taxon>Campylobacterota</taxon>
        <taxon>Epsilonproteobacteria</taxon>
        <taxon>Campylobacterales</taxon>
        <taxon>Campylobacteraceae</taxon>
        <taxon>Campylobacter</taxon>
    </lineage>
</organism>
<evidence type="ECO:0000256" key="7">
    <source>
        <dbReference type="ARBA" id="ARBA00022723"/>
    </source>
</evidence>
<evidence type="ECO:0000313" key="12">
    <source>
        <dbReference type="EMBL" id="ASQ31237.1"/>
    </source>
</evidence>
<keyword evidence="13" id="KW-1185">Reference proteome</keyword>
<evidence type="ECO:0000256" key="6">
    <source>
        <dbReference type="ARBA" id="ARBA00022722"/>
    </source>
</evidence>
<proteinExistence type="inferred from homology"/>
<evidence type="ECO:0000256" key="2">
    <source>
        <dbReference type="ARBA" id="ARBA00001946"/>
    </source>
</evidence>
<dbReference type="OrthoDB" id="7845843at2"/>
<dbReference type="PANTHER" id="PTHR10642:SF26">
    <property type="entry name" value="RIBONUCLEASE H1"/>
    <property type="match status" value="1"/>
</dbReference>
<dbReference type="CDD" id="cd09278">
    <property type="entry name" value="RNase_HI_prokaryote_like"/>
    <property type="match status" value="1"/>
</dbReference>
<comment type="catalytic activity">
    <reaction evidence="1">
        <text>Endonucleolytic cleavage to 5'-phosphomonoester.</text>
        <dbReference type="EC" id="3.1.26.4"/>
    </reaction>
</comment>
<evidence type="ECO:0000256" key="9">
    <source>
        <dbReference type="ARBA" id="ARBA00022801"/>
    </source>
</evidence>
<keyword evidence="8" id="KW-0255">Endonuclease</keyword>
<reference evidence="12 13" key="1">
    <citation type="submission" date="2017-07" db="EMBL/GenBank/DDBJ databases">
        <title>Analysis of two Campylobacter avium genomes and identification of a novel hippuricase gene.</title>
        <authorList>
            <person name="Miller W.G."/>
            <person name="Chapman M.H."/>
            <person name="Yee E."/>
            <person name="Revez J."/>
            <person name="Bono J.L."/>
            <person name="Rossi M."/>
        </authorList>
    </citation>
    <scope>NUCLEOTIDE SEQUENCE [LARGE SCALE GENOMIC DNA]</scope>
    <source>
        <strain evidence="12 13">LMG 24591</strain>
    </source>
</reference>
<comment type="cofactor">
    <cofactor evidence="2">
        <name>Mg(2+)</name>
        <dbReference type="ChEBI" id="CHEBI:18420"/>
    </cofactor>
</comment>
<dbReference type="Proteomes" id="UP000201169">
    <property type="component" value="Chromosome"/>
</dbReference>
<dbReference type="KEGG" id="cavi:CAV_1638"/>
<gene>
    <name evidence="12" type="primary">rnhA</name>
    <name evidence="12" type="ORF">CAV_1638</name>
</gene>
<dbReference type="GO" id="GO:0003676">
    <property type="term" value="F:nucleic acid binding"/>
    <property type="evidence" value="ECO:0007669"/>
    <property type="project" value="InterPro"/>
</dbReference>
<dbReference type="RefSeq" id="WP_094324375.1">
    <property type="nucleotide sequence ID" value="NZ_CP022347.1"/>
</dbReference>
<keyword evidence="10" id="KW-0460">Magnesium</keyword>
<evidence type="ECO:0000256" key="5">
    <source>
        <dbReference type="ARBA" id="ARBA00012180"/>
    </source>
</evidence>
<comment type="similarity">
    <text evidence="3">Belongs to the RNase H family.</text>
</comment>
<dbReference type="InterPro" id="IPR050092">
    <property type="entry name" value="RNase_H"/>
</dbReference>
<keyword evidence="9 12" id="KW-0378">Hydrolase</keyword>
<dbReference type="EC" id="3.1.26.4" evidence="5"/>
<evidence type="ECO:0000256" key="10">
    <source>
        <dbReference type="ARBA" id="ARBA00022842"/>
    </source>
</evidence>
<dbReference type="Pfam" id="PF00075">
    <property type="entry name" value="RNase_H"/>
    <property type="match status" value="1"/>
</dbReference>
<keyword evidence="7" id="KW-0479">Metal-binding</keyword>
<dbReference type="PANTHER" id="PTHR10642">
    <property type="entry name" value="RIBONUCLEASE H1"/>
    <property type="match status" value="1"/>
</dbReference>
<accession>A0A222MZ18</accession>
<dbReference type="PROSITE" id="PS50879">
    <property type="entry name" value="RNASE_H_1"/>
    <property type="match status" value="1"/>
</dbReference>
<dbReference type="GO" id="GO:0004523">
    <property type="term" value="F:RNA-DNA hybrid ribonuclease activity"/>
    <property type="evidence" value="ECO:0007669"/>
    <property type="project" value="UniProtKB-EC"/>
</dbReference>
<dbReference type="SUPFAM" id="SSF53098">
    <property type="entry name" value="Ribonuclease H-like"/>
    <property type="match status" value="1"/>
</dbReference>
<dbReference type="GO" id="GO:0046872">
    <property type="term" value="F:metal ion binding"/>
    <property type="evidence" value="ECO:0007669"/>
    <property type="project" value="UniProtKB-KW"/>
</dbReference>
<dbReference type="AlphaFoldDB" id="A0A222MZ18"/>
<evidence type="ECO:0000256" key="1">
    <source>
        <dbReference type="ARBA" id="ARBA00000077"/>
    </source>
</evidence>
<keyword evidence="6" id="KW-0540">Nuclease</keyword>
<dbReference type="InterPro" id="IPR012337">
    <property type="entry name" value="RNaseH-like_sf"/>
</dbReference>
<evidence type="ECO:0000256" key="8">
    <source>
        <dbReference type="ARBA" id="ARBA00022759"/>
    </source>
</evidence>
<dbReference type="InterPro" id="IPR022892">
    <property type="entry name" value="RNaseHI"/>
</dbReference>
<evidence type="ECO:0000259" key="11">
    <source>
        <dbReference type="PROSITE" id="PS50879"/>
    </source>
</evidence>
<dbReference type="InterPro" id="IPR036397">
    <property type="entry name" value="RNaseH_sf"/>
</dbReference>
<dbReference type="GO" id="GO:0043137">
    <property type="term" value="P:DNA replication, removal of RNA primer"/>
    <property type="evidence" value="ECO:0007669"/>
    <property type="project" value="TreeGrafter"/>
</dbReference>
<dbReference type="InterPro" id="IPR002156">
    <property type="entry name" value="RNaseH_domain"/>
</dbReference>
<dbReference type="Gene3D" id="3.30.420.10">
    <property type="entry name" value="Ribonuclease H-like superfamily/Ribonuclease H"/>
    <property type="match status" value="1"/>
</dbReference>
<comment type="subunit">
    <text evidence="4">Monomer.</text>
</comment>
<protein>
    <recommendedName>
        <fullName evidence="5">ribonuclease H</fullName>
        <ecNumber evidence="5">3.1.26.4</ecNumber>
    </recommendedName>
</protein>
<evidence type="ECO:0000256" key="3">
    <source>
        <dbReference type="ARBA" id="ARBA00005300"/>
    </source>
</evidence>
<name>A0A222MZ18_9BACT</name>
<dbReference type="EMBL" id="CP022347">
    <property type="protein sequence ID" value="ASQ31237.1"/>
    <property type="molecule type" value="Genomic_DNA"/>
</dbReference>